<evidence type="ECO:0000256" key="1">
    <source>
        <dbReference type="SAM" id="MobiDB-lite"/>
    </source>
</evidence>
<feature type="compositionally biased region" description="Polar residues" evidence="1">
    <location>
        <begin position="169"/>
        <end position="182"/>
    </location>
</feature>
<accession>A0A1M7QZS1</accession>
<proteinExistence type="predicted"/>
<evidence type="ECO:0000313" key="3">
    <source>
        <dbReference type="Proteomes" id="UP000184111"/>
    </source>
</evidence>
<dbReference type="STRING" id="310782.SAMN05216499_15510"/>
<protein>
    <submittedName>
        <fullName evidence="2">Uncharacterized protein</fullName>
    </submittedName>
</protein>
<evidence type="ECO:0000313" key="2">
    <source>
        <dbReference type="EMBL" id="SHN37682.1"/>
    </source>
</evidence>
<dbReference type="Proteomes" id="UP000184111">
    <property type="component" value="Unassembled WGS sequence"/>
</dbReference>
<reference evidence="2 3" key="1">
    <citation type="submission" date="2016-11" db="EMBL/GenBank/DDBJ databases">
        <authorList>
            <person name="Jaros S."/>
            <person name="Januszkiewicz K."/>
            <person name="Wedrychowicz H."/>
        </authorList>
    </citation>
    <scope>NUCLEOTIDE SEQUENCE [LARGE SCALE GENOMIC DNA]</scope>
    <source>
        <strain evidence="2 3">CGMCC 4.2025</strain>
    </source>
</reference>
<feature type="region of interest" description="Disordered" evidence="1">
    <location>
        <begin position="159"/>
        <end position="182"/>
    </location>
</feature>
<dbReference type="EMBL" id="FRBI01000055">
    <property type="protein sequence ID" value="SHN37682.1"/>
    <property type="molecule type" value="Genomic_DNA"/>
</dbReference>
<sequence>MPALSLYAGTMTLTGAATGGPHPADRFRTCLRAATSTATARTRASASAAYSSQPRILSAQALPSRALSSPSPSQCSLAEAGWIASCRPTADETAVTVKPRAASRGNSWSRAATVWERSPPASCISRIWPSVPRGVALATIWSTPGRCQSSLSSVVSTVRYPSRPPARTDAQSWSSRASLTEE</sequence>
<keyword evidence="3" id="KW-1185">Reference proteome</keyword>
<name>A0A1M7QZS1_9ACTN</name>
<organism evidence="2 3">
    <name type="scientific">Actinacidiphila paucisporea</name>
    <dbReference type="NCBI Taxonomy" id="310782"/>
    <lineage>
        <taxon>Bacteria</taxon>
        <taxon>Bacillati</taxon>
        <taxon>Actinomycetota</taxon>
        <taxon>Actinomycetes</taxon>
        <taxon>Kitasatosporales</taxon>
        <taxon>Streptomycetaceae</taxon>
        <taxon>Actinacidiphila</taxon>
    </lineage>
</organism>
<gene>
    <name evidence="2" type="ORF">SAMN05216499_15510</name>
</gene>
<dbReference type="AlphaFoldDB" id="A0A1M7QZS1"/>